<gene>
    <name evidence="7" type="ORF">APUU_80469A</name>
</gene>
<feature type="transmembrane region" description="Helical" evidence="6">
    <location>
        <begin position="184"/>
        <end position="208"/>
    </location>
</feature>
<evidence type="ECO:0000256" key="4">
    <source>
        <dbReference type="ARBA" id="ARBA00022989"/>
    </source>
</evidence>
<feature type="transmembrane region" description="Helical" evidence="6">
    <location>
        <begin position="116"/>
        <end position="137"/>
    </location>
</feature>
<dbReference type="EMBL" id="AP024450">
    <property type="protein sequence ID" value="BCS30166.1"/>
    <property type="molecule type" value="Genomic_DNA"/>
</dbReference>
<evidence type="ECO:0000256" key="2">
    <source>
        <dbReference type="ARBA" id="ARBA00005587"/>
    </source>
</evidence>
<evidence type="ECO:0000256" key="3">
    <source>
        <dbReference type="ARBA" id="ARBA00022692"/>
    </source>
</evidence>
<evidence type="ECO:0000256" key="5">
    <source>
        <dbReference type="ARBA" id="ARBA00023136"/>
    </source>
</evidence>
<evidence type="ECO:0000313" key="7">
    <source>
        <dbReference type="EMBL" id="BCS30166.1"/>
    </source>
</evidence>
<accession>A0A7R7XYP4</accession>
<reference evidence="7" key="1">
    <citation type="submission" date="2021-01" db="EMBL/GenBank/DDBJ databases">
        <authorList>
            <consortium name="Aspergillus puulaauensis MK2 genome sequencing consortium"/>
            <person name="Kazuki M."/>
            <person name="Futagami T."/>
        </authorList>
    </citation>
    <scope>NUCLEOTIDE SEQUENCE</scope>
    <source>
        <strain evidence="7">MK2</strain>
    </source>
</reference>
<dbReference type="Proteomes" id="UP000654913">
    <property type="component" value="Chromosome 8"/>
</dbReference>
<dbReference type="Pfam" id="PF01184">
    <property type="entry name" value="Gpr1_Fun34_YaaH"/>
    <property type="match status" value="1"/>
</dbReference>
<protein>
    <recommendedName>
        <fullName evidence="9">GPR1/FUN34/yaaH family-domain-containing protein</fullName>
    </recommendedName>
</protein>
<feature type="transmembrane region" description="Helical" evidence="6">
    <location>
        <begin position="220"/>
        <end position="238"/>
    </location>
</feature>
<evidence type="ECO:0000256" key="1">
    <source>
        <dbReference type="ARBA" id="ARBA00004141"/>
    </source>
</evidence>
<dbReference type="InterPro" id="IPR000791">
    <property type="entry name" value="Gpr1/Fun34/SatP-like"/>
</dbReference>
<dbReference type="GO" id="GO:0015123">
    <property type="term" value="F:acetate transmembrane transporter activity"/>
    <property type="evidence" value="ECO:0007669"/>
    <property type="project" value="TreeGrafter"/>
</dbReference>
<keyword evidence="8" id="KW-1185">Reference proteome</keyword>
<keyword evidence="4 6" id="KW-1133">Transmembrane helix</keyword>
<sequence length="277" mass="29866">MSSDIIAGGSGETLNRMKTSESVFLPISRETFEKLYLSPKPPSVEGSLRKKLGNPTPICLMGFLLAATPNSCVLMGWRGAGGNGGAILPVYIFFGGVVQLIGGIGEWVIGNTFSCALFFTYGTFWLVQGATLMPFFATGTNYSPTGNSLEGQQTASYAATTAFYYVFLALLTFFYLICSIRTNLCLFAALFLLVITFSLTAGSFFQLANGAEELGHRLQVAAGAFNFALCIPIWHIFLTQILEAVDFPVRVPVGDLSSVVPGRSQRIRAKAREVNGE</sequence>
<evidence type="ECO:0000313" key="8">
    <source>
        <dbReference type="Proteomes" id="UP000654913"/>
    </source>
</evidence>
<feature type="transmembrane region" description="Helical" evidence="6">
    <location>
        <begin position="58"/>
        <end position="80"/>
    </location>
</feature>
<feature type="transmembrane region" description="Helical" evidence="6">
    <location>
        <begin position="157"/>
        <end position="177"/>
    </location>
</feature>
<dbReference type="AlphaFoldDB" id="A0A7R7XYP4"/>
<proteinExistence type="inferred from homology"/>
<keyword evidence="3 6" id="KW-0812">Transmembrane</keyword>
<dbReference type="PANTHER" id="PTHR31123:SF6">
    <property type="entry name" value="MEMBRANE AMMONIUM TRANSPORTER (ATO3), PUTATIVE (AFU_ORTHOLOGUE AFUA_5G01140)-RELATED"/>
    <property type="match status" value="1"/>
</dbReference>
<name>A0A7R7XYP4_9EURO</name>
<comment type="similarity">
    <text evidence="2">Belongs to the acetate uptake transporter (AceTr) (TC 2.A.96) family.</text>
</comment>
<dbReference type="GO" id="GO:0005886">
    <property type="term" value="C:plasma membrane"/>
    <property type="evidence" value="ECO:0007669"/>
    <property type="project" value="TreeGrafter"/>
</dbReference>
<keyword evidence="5 6" id="KW-0472">Membrane</keyword>
<dbReference type="RefSeq" id="XP_041562352.1">
    <property type="nucleotide sequence ID" value="XM_041696752.1"/>
</dbReference>
<comment type="subcellular location">
    <subcellularLocation>
        <location evidence="1">Membrane</location>
        <topology evidence="1">Multi-pass membrane protein</topology>
    </subcellularLocation>
</comment>
<dbReference type="GeneID" id="64980163"/>
<dbReference type="KEGG" id="apuu:APUU_80469A"/>
<dbReference type="InterPro" id="IPR051633">
    <property type="entry name" value="AceTr"/>
</dbReference>
<dbReference type="PANTHER" id="PTHR31123">
    <property type="entry name" value="ACCUMULATION OF DYADS PROTEIN 2-RELATED"/>
    <property type="match status" value="1"/>
</dbReference>
<reference evidence="7" key="2">
    <citation type="submission" date="2021-02" db="EMBL/GenBank/DDBJ databases">
        <title>Aspergillus puulaauensis MK2 genome sequence.</title>
        <authorList>
            <person name="Futagami T."/>
            <person name="Mori K."/>
            <person name="Kadooka C."/>
            <person name="Tanaka T."/>
        </authorList>
    </citation>
    <scope>NUCLEOTIDE SEQUENCE</scope>
    <source>
        <strain evidence="7">MK2</strain>
    </source>
</reference>
<evidence type="ECO:0000256" key="6">
    <source>
        <dbReference type="SAM" id="Phobius"/>
    </source>
</evidence>
<evidence type="ECO:0008006" key="9">
    <source>
        <dbReference type="Google" id="ProtNLM"/>
    </source>
</evidence>
<feature type="transmembrane region" description="Helical" evidence="6">
    <location>
        <begin position="86"/>
        <end position="109"/>
    </location>
</feature>
<organism evidence="7 8">
    <name type="scientific">Aspergillus puulaauensis</name>
    <dbReference type="NCBI Taxonomy" id="1220207"/>
    <lineage>
        <taxon>Eukaryota</taxon>
        <taxon>Fungi</taxon>
        <taxon>Dikarya</taxon>
        <taxon>Ascomycota</taxon>
        <taxon>Pezizomycotina</taxon>
        <taxon>Eurotiomycetes</taxon>
        <taxon>Eurotiomycetidae</taxon>
        <taxon>Eurotiales</taxon>
        <taxon>Aspergillaceae</taxon>
        <taxon>Aspergillus</taxon>
    </lineage>
</organism>
<dbReference type="OrthoDB" id="3648309at2759"/>